<evidence type="ECO:0000313" key="3">
    <source>
        <dbReference type="Proteomes" id="UP000255036"/>
    </source>
</evidence>
<keyword evidence="1" id="KW-0472">Membrane</keyword>
<organism evidence="2 3">
    <name type="scientific">Anaerosacchariphilus polymeriproducens</name>
    <dbReference type="NCBI Taxonomy" id="1812858"/>
    <lineage>
        <taxon>Bacteria</taxon>
        <taxon>Bacillati</taxon>
        <taxon>Bacillota</taxon>
        <taxon>Clostridia</taxon>
        <taxon>Lachnospirales</taxon>
        <taxon>Lachnospiraceae</taxon>
        <taxon>Anaerosacchariphilus</taxon>
    </lineage>
</organism>
<accession>A0A371AZP4</accession>
<proteinExistence type="predicted"/>
<comment type="caution">
    <text evidence="2">The sequence shown here is derived from an EMBL/GenBank/DDBJ whole genome shotgun (WGS) entry which is preliminary data.</text>
</comment>
<feature type="transmembrane region" description="Helical" evidence="1">
    <location>
        <begin position="12"/>
        <end position="32"/>
    </location>
</feature>
<name>A0A371AZP4_9FIRM</name>
<evidence type="ECO:0000256" key="1">
    <source>
        <dbReference type="SAM" id="Phobius"/>
    </source>
</evidence>
<keyword evidence="1" id="KW-1133">Transmembrane helix</keyword>
<sequence>MKIKASFTVEASMLMPIIMVIIMSLISYNFYLHNYSIERSKMLMLEIMNEESEKQLDVKQFIRQKRY</sequence>
<keyword evidence="1" id="KW-0812">Transmembrane</keyword>
<keyword evidence="3" id="KW-1185">Reference proteome</keyword>
<reference evidence="2 3" key="1">
    <citation type="submission" date="2018-07" db="EMBL/GenBank/DDBJ databases">
        <title>Anaerosacharophilus polymeroproducens gen. nov. sp. nov., an anaerobic bacterium isolated from salt field.</title>
        <authorList>
            <person name="Kim W."/>
            <person name="Yang S.-H."/>
            <person name="Oh J."/>
            <person name="Lee J.-H."/>
            <person name="Kwon K.K."/>
        </authorList>
    </citation>
    <scope>NUCLEOTIDE SEQUENCE [LARGE SCALE GENOMIC DNA]</scope>
    <source>
        <strain evidence="2 3">MCWD5</strain>
    </source>
</reference>
<dbReference type="AlphaFoldDB" id="A0A371AZP4"/>
<protein>
    <submittedName>
        <fullName evidence="2">Pilus assembly protein</fullName>
    </submittedName>
</protein>
<dbReference type="Proteomes" id="UP000255036">
    <property type="component" value="Unassembled WGS sequence"/>
</dbReference>
<dbReference type="EMBL" id="QRCT01000007">
    <property type="protein sequence ID" value="RDU25078.1"/>
    <property type="molecule type" value="Genomic_DNA"/>
</dbReference>
<evidence type="ECO:0000313" key="2">
    <source>
        <dbReference type="EMBL" id="RDU25078.1"/>
    </source>
</evidence>
<gene>
    <name evidence="2" type="ORF">DWV06_00840</name>
</gene>